<evidence type="ECO:0000313" key="3">
    <source>
        <dbReference type="Proteomes" id="UP000561011"/>
    </source>
</evidence>
<organism evidence="2 3">
    <name type="scientific">Sanguibacter inulinus</name>
    <dbReference type="NCBI Taxonomy" id="60922"/>
    <lineage>
        <taxon>Bacteria</taxon>
        <taxon>Bacillati</taxon>
        <taxon>Actinomycetota</taxon>
        <taxon>Actinomycetes</taxon>
        <taxon>Micrococcales</taxon>
        <taxon>Sanguibacteraceae</taxon>
        <taxon>Sanguibacter</taxon>
    </lineage>
</organism>
<evidence type="ECO:0000313" key="2">
    <source>
        <dbReference type="EMBL" id="NYS95476.1"/>
    </source>
</evidence>
<gene>
    <name evidence="2" type="ORF">HZZ10_18385</name>
</gene>
<name>A0A853EXG9_9MICO</name>
<evidence type="ECO:0000256" key="1">
    <source>
        <dbReference type="SAM" id="MobiDB-lite"/>
    </source>
</evidence>
<dbReference type="EMBL" id="JACBYE010000078">
    <property type="protein sequence ID" value="NYS95476.1"/>
    <property type="molecule type" value="Genomic_DNA"/>
</dbReference>
<sequence length="51" mass="5084">MTRSTTRSSTVSSAAARAAAPLGLRSVERDLVPVTSPGTAGDLGLDVTVPS</sequence>
<proteinExistence type="predicted"/>
<feature type="region of interest" description="Disordered" evidence="1">
    <location>
        <begin position="1"/>
        <end position="26"/>
    </location>
</feature>
<comment type="caution">
    <text evidence="2">The sequence shown here is derived from an EMBL/GenBank/DDBJ whole genome shotgun (WGS) entry which is preliminary data.</text>
</comment>
<feature type="compositionally biased region" description="Low complexity" evidence="1">
    <location>
        <begin position="1"/>
        <end position="20"/>
    </location>
</feature>
<dbReference type="AlphaFoldDB" id="A0A853EXG9"/>
<protein>
    <submittedName>
        <fullName evidence="2">Uncharacterized protein</fullName>
    </submittedName>
</protein>
<dbReference type="RefSeq" id="WP_156382810.1">
    <property type="nucleotide sequence ID" value="NZ_JACBYE010000078.1"/>
</dbReference>
<accession>A0A853EXG9</accession>
<keyword evidence="3" id="KW-1185">Reference proteome</keyword>
<dbReference type="Proteomes" id="UP000561011">
    <property type="component" value="Unassembled WGS sequence"/>
</dbReference>
<reference evidence="2 3" key="1">
    <citation type="submission" date="2020-07" db="EMBL/GenBank/DDBJ databases">
        <title>MOT database genomes.</title>
        <authorList>
            <person name="Joseph S."/>
            <person name="Aduse-Opoku J."/>
            <person name="Hashim A."/>
            <person name="Wade W."/>
            <person name="Curtis M."/>
        </authorList>
    </citation>
    <scope>NUCLEOTIDE SEQUENCE [LARGE SCALE GENOMIC DNA]</scope>
    <source>
        <strain evidence="2 3">DSM 100099</strain>
    </source>
</reference>